<dbReference type="GO" id="GO:0006313">
    <property type="term" value="P:DNA transposition"/>
    <property type="evidence" value="ECO:0007669"/>
    <property type="project" value="UniProtKB-UniRule"/>
</dbReference>
<feature type="domain" description="Tyr recombinase" evidence="12">
    <location>
        <begin position="111"/>
        <end position="297"/>
    </location>
</feature>
<feature type="active site" evidence="10">
    <location>
        <position position="249"/>
    </location>
</feature>
<keyword evidence="7 10" id="KW-0238">DNA-binding</keyword>
<dbReference type="GO" id="GO:0051301">
    <property type="term" value="P:cell division"/>
    <property type="evidence" value="ECO:0007669"/>
    <property type="project" value="UniProtKB-UniRule"/>
</dbReference>
<dbReference type="Pfam" id="PF00589">
    <property type="entry name" value="Phage_integrase"/>
    <property type="match status" value="1"/>
</dbReference>
<evidence type="ECO:0000259" key="12">
    <source>
        <dbReference type="PROSITE" id="PS51898"/>
    </source>
</evidence>
<evidence type="ECO:0000256" key="9">
    <source>
        <dbReference type="ARBA" id="ARBA00023306"/>
    </source>
</evidence>
<dbReference type="CDD" id="cd00798">
    <property type="entry name" value="INT_XerDC_C"/>
    <property type="match status" value="1"/>
</dbReference>
<comment type="similarity">
    <text evidence="2 10">Belongs to the 'phage' integrase family. XerC subfamily.</text>
</comment>
<sequence length="311" mass="35423">MNRFLEPFLTYLETEKGYSEHTIRAYRTDIEQFFNVVGRILEKPTEKIDPDADIDMLVVRGYLARLHDDHRKSSIGRKIAAVRSFFRFLVKRDMVRNNPAEHVATPKAEKPIPVFLTVDEMFRLLDGIDTQTLAGLRDKAVLETLYSTGIRVSELTGMNLSDIDPDVGLIRIRGKGSKERIVPVGKRALAALQVYQRAREQQVDPSKPVTEQDAVFLGDRGKRMTPRSVYRVLASWIRRCGILFRISPHKIRHSFATHLLDAGADLRSVQEMLGHKSLSTTQKYTHVSIDKLMEVYDRAHPRKGSALGDGR</sequence>
<dbReference type="NCBIfam" id="NF040815">
    <property type="entry name" value="recomb_XerA_Arch"/>
    <property type="match status" value="1"/>
</dbReference>
<dbReference type="InterPro" id="IPR011931">
    <property type="entry name" value="Recomb_XerC"/>
</dbReference>
<name>A0A7C4RU05_9BACT</name>
<dbReference type="Gene3D" id="1.10.443.10">
    <property type="entry name" value="Intergrase catalytic core"/>
    <property type="match status" value="1"/>
</dbReference>
<dbReference type="HAMAP" id="MF_01808">
    <property type="entry name" value="Recomb_XerC_XerD"/>
    <property type="match status" value="1"/>
</dbReference>
<dbReference type="SUPFAM" id="SSF56349">
    <property type="entry name" value="DNA breaking-rejoining enzymes"/>
    <property type="match status" value="1"/>
</dbReference>
<evidence type="ECO:0000256" key="11">
    <source>
        <dbReference type="NCBIfam" id="TIGR02224"/>
    </source>
</evidence>
<keyword evidence="4 10" id="KW-0132">Cell division</keyword>
<dbReference type="InterPro" id="IPR010998">
    <property type="entry name" value="Integrase_recombinase_N"/>
</dbReference>
<evidence type="ECO:0000256" key="2">
    <source>
        <dbReference type="ARBA" id="ARBA00006657"/>
    </source>
</evidence>
<comment type="subcellular location">
    <subcellularLocation>
        <location evidence="1 10">Cytoplasm</location>
    </subcellularLocation>
</comment>
<feature type="active site" evidence="10">
    <location>
        <position position="151"/>
    </location>
</feature>
<feature type="domain" description="Core-binding (CB)" evidence="13">
    <location>
        <begin position="1"/>
        <end position="90"/>
    </location>
</feature>
<dbReference type="InterPro" id="IPR013762">
    <property type="entry name" value="Integrase-like_cat_sf"/>
</dbReference>
<evidence type="ECO:0000256" key="3">
    <source>
        <dbReference type="ARBA" id="ARBA00022490"/>
    </source>
</evidence>
<dbReference type="InterPro" id="IPR050090">
    <property type="entry name" value="Tyrosine_recombinase_XerCD"/>
</dbReference>
<dbReference type="GO" id="GO:0007059">
    <property type="term" value="P:chromosome segregation"/>
    <property type="evidence" value="ECO:0007669"/>
    <property type="project" value="UniProtKB-UniRule"/>
</dbReference>
<evidence type="ECO:0000256" key="10">
    <source>
        <dbReference type="HAMAP-Rule" id="MF_01808"/>
    </source>
</evidence>
<evidence type="ECO:0000256" key="6">
    <source>
        <dbReference type="ARBA" id="ARBA00022908"/>
    </source>
</evidence>
<evidence type="ECO:0000256" key="8">
    <source>
        <dbReference type="ARBA" id="ARBA00023172"/>
    </source>
</evidence>
<dbReference type="PANTHER" id="PTHR30349:SF77">
    <property type="entry name" value="TYROSINE RECOMBINASE XERC"/>
    <property type="match status" value="1"/>
</dbReference>
<dbReference type="GO" id="GO:0009037">
    <property type="term" value="F:tyrosine-based site-specific recombinase activity"/>
    <property type="evidence" value="ECO:0007669"/>
    <property type="project" value="UniProtKB-UniRule"/>
</dbReference>
<feature type="active site" description="O-(3'-phospho-DNA)-tyrosine intermediate" evidence="10">
    <location>
        <position position="284"/>
    </location>
</feature>
<dbReference type="EMBL" id="DSUH01000351">
    <property type="protein sequence ID" value="HGU34162.1"/>
    <property type="molecule type" value="Genomic_DNA"/>
</dbReference>
<evidence type="ECO:0000256" key="7">
    <source>
        <dbReference type="ARBA" id="ARBA00023125"/>
    </source>
</evidence>
<proteinExistence type="inferred from homology"/>
<dbReference type="Gene3D" id="1.10.150.130">
    <property type="match status" value="1"/>
</dbReference>
<dbReference type="NCBIfam" id="NF001399">
    <property type="entry name" value="PRK00283.1"/>
    <property type="match status" value="1"/>
</dbReference>
<dbReference type="PANTHER" id="PTHR30349">
    <property type="entry name" value="PHAGE INTEGRASE-RELATED"/>
    <property type="match status" value="1"/>
</dbReference>
<dbReference type="InterPro" id="IPR023009">
    <property type="entry name" value="Tyrosine_recombinase_XerC/XerD"/>
</dbReference>
<evidence type="ECO:0000256" key="5">
    <source>
        <dbReference type="ARBA" id="ARBA00022829"/>
    </source>
</evidence>
<reference evidence="14" key="1">
    <citation type="journal article" date="2020" name="mSystems">
        <title>Genome- and Community-Level Interaction Insights into Carbon Utilization and Element Cycling Functions of Hydrothermarchaeota in Hydrothermal Sediment.</title>
        <authorList>
            <person name="Zhou Z."/>
            <person name="Liu Y."/>
            <person name="Xu W."/>
            <person name="Pan J."/>
            <person name="Luo Z.H."/>
            <person name="Li M."/>
        </authorList>
    </citation>
    <scope>NUCLEOTIDE SEQUENCE [LARGE SCALE GENOMIC DNA]</scope>
    <source>
        <strain evidence="14">SpSt-477</strain>
    </source>
</reference>
<keyword evidence="8 10" id="KW-0233">DNA recombination</keyword>
<feature type="active site" evidence="10">
    <location>
        <position position="275"/>
    </location>
</feature>
<dbReference type="InterPro" id="IPR011010">
    <property type="entry name" value="DNA_brk_join_enz"/>
</dbReference>
<keyword evidence="3 10" id="KW-0963">Cytoplasm</keyword>
<keyword evidence="5 10" id="KW-0159">Chromosome partition</keyword>
<comment type="function">
    <text evidence="10">Site-specific tyrosine recombinase, which acts by catalyzing the cutting and rejoining of the recombining DNA molecules. The XerC-XerD complex is essential to convert dimers of the bacterial chromosome into monomers to permit their segregation at cell division. It also contributes to the segregational stability of plasmids.</text>
</comment>
<evidence type="ECO:0000313" key="14">
    <source>
        <dbReference type="EMBL" id="HGU34162.1"/>
    </source>
</evidence>
<dbReference type="GO" id="GO:0003677">
    <property type="term" value="F:DNA binding"/>
    <property type="evidence" value="ECO:0007669"/>
    <property type="project" value="UniProtKB-UniRule"/>
</dbReference>
<keyword evidence="6 10" id="KW-0229">DNA integration</keyword>
<feature type="active site" evidence="10">
    <location>
        <position position="252"/>
    </location>
</feature>
<dbReference type="PROSITE" id="PS51900">
    <property type="entry name" value="CB"/>
    <property type="match status" value="1"/>
</dbReference>
<dbReference type="GO" id="GO:0005737">
    <property type="term" value="C:cytoplasm"/>
    <property type="evidence" value="ECO:0007669"/>
    <property type="project" value="UniProtKB-SubCell"/>
</dbReference>
<gene>
    <name evidence="10 14" type="primary">xerC</name>
    <name evidence="14" type="ORF">ENS29_15155</name>
</gene>
<feature type="active site" evidence="10">
    <location>
        <position position="175"/>
    </location>
</feature>
<dbReference type="AlphaFoldDB" id="A0A7C4RU05"/>
<organism evidence="14">
    <name type="scientific">Desulfatirhabdium butyrativorans</name>
    <dbReference type="NCBI Taxonomy" id="340467"/>
    <lineage>
        <taxon>Bacteria</taxon>
        <taxon>Pseudomonadati</taxon>
        <taxon>Thermodesulfobacteriota</taxon>
        <taxon>Desulfobacteria</taxon>
        <taxon>Desulfobacterales</taxon>
        <taxon>Desulfatirhabdiaceae</taxon>
        <taxon>Desulfatirhabdium</taxon>
    </lineage>
</organism>
<evidence type="ECO:0000256" key="1">
    <source>
        <dbReference type="ARBA" id="ARBA00004496"/>
    </source>
</evidence>
<comment type="subunit">
    <text evidence="10">Forms a cyclic heterotetrameric complex composed of two molecules of XerC and two molecules of XerD.</text>
</comment>
<dbReference type="PROSITE" id="PS51898">
    <property type="entry name" value="TYR_RECOMBINASE"/>
    <property type="match status" value="1"/>
</dbReference>
<evidence type="ECO:0000259" key="13">
    <source>
        <dbReference type="PROSITE" id="PS51900"/>
    </source>
</evidence>
<evidence type="ECO:0000256" key="4">
    <source>
        <dbReference type="ARBA" id="ARBA00022618"/>
    </source>
</evidence>
<protein>
    <recommendedName>
        <fullName evidence="10 11">Tyrosine recombinase XerC</fullName>
    </recommendedName>
</protein>
<dbReference type="Pfam" id="PF02899">
    <property type="entry name" value="Phage_int_SAM_1"/>
    <property type="match status" value="1"/>
</dbReference>
<keyword evidence="9 10" id="KW-0131">Cell cycle</keyword>
<accession>A0A7C4RU05</accession>
<comment type="caution">
    <text evidence="14">The sequence shown here is derived from an EMBL/GenBank/DDBJ whole genome shotgun (WGS) entry which is preliminary data.</text>
</comment>
<dbReference type="InterPro" id="IPR002104">
    <property type="entry name" value="Integrase_catalytic"/>
</dbReference>
<dbReference type="InterPro" id="IPR044068">
    <property type="entry name" value="CB"/>
</dbReference>
<dbReference type="InterPro" id="IPR004107">
    <property type="entry name" value="Integrase_SAM-like_N"/>
</dbReference>
<dbReference type="NCBIfam" id="TIGR02224">
    <property type="entry name" value="recomb_XerC"/>
    <property type="match status" value="1"/>
</dbReference>